<feature type="signal peptide" evidence="2">
    <location>
        <begin position="1"/>
        <end position="17"/>
    </location>
</feature>
<comment type="caution">
    <text evidence="3">The sequence shown here is derived from an EMBL/GenBank/DDBJ whole genome shotgun (WGS) entry which is preliminary data.</text>
</comment>
<accession>A0A9W8LY98</accession>
<evidence type="ECO:0000313" key="3">
    <source>
        <dbReference type="EMBL" id="KAJ2847693.1"/>
    </source>
</evidence>
<protein>
    <submittedName>
        <fullName evidence="3">Uncharacterized protein</fullName>
    </submittedName>
</protein>
<evidence type="ECO:0000313" key="4">
    <source>
        <dbReference type="Proteomes" id="UP001139887"/>
    </source>
</evidence>
<proteinExistence type="predicted"/>
<dbReference type="PANTHER" id="PTHR13582">
    <property type="entry name" value="M-PHASE PHOSPHOPROTEIN 6"/>
    <property type="match status" value="1"/>
</dbReference>
<keyword evidence="4" id="KW-1185">Reference proteome</keyword>
<keyword evidence="2" id="KW-0732">Signal</keyword>
<evidence type="ECO:0000256" key="1">
    <source>
        <dbReference type="SAM" id="MobiDB-lite"/>
    </source>
</evidence>
<dbReference type="InterPro" id="IPR019324">
    <property type="entry name" value="MPP6"/>
</dbReference>
<sequence>MVILGLIYLSIYAAAVAMGLDTEQDHDSAKQLSSKLKLMKFMQRSEDRARAETERKIEQKRVDESHWRAIYPDEVFSESDSPRVRVLYEPSYLKMPAGDTAVRSDGSCGNGDDNDVALGRRSFKSFNAKVEQSNVDVEMRQRDERTEQFEKSIGVDEKEMAQALSKNAPLSLRQKNSQLKRKRK</sequence>
<dbReference type="GO" id="GO:0000460">
    <property type="term" value="P:maturation of 5.8S rRNA"/>
    <property type="evidence" value="ECO:0007669"/>
    <property type="project" value="TreeGrafter"/>
</dbReference>
<dbReference type="Proteomes" id="UP001139887">
    <property type="component" value="Unassembled WGS sequence"/>
</dbReference>
<name>A0A9W8LY98_9FUNG</name>
<organism evidence="3 4">
    <name type="scientific">Coemansia brasiliensis</name>
    <dbReference type="NCBI Taxonomy" id="2650707"/>
    <lineage>
        <taxon>Eukaryota</taxon>
        <taxon>Fungi</taxon>
        <taxon>Fungi incertae sedis</taxon>
        <taxon>Zoopagomycota</taxon>
        <taxon>Kickxellomycotina</taxon>
        <taxon>Kickxellomycetes</taxon>
        <taxon>Kickxellales</taxon>
        <taxon>Kickxellaceae</taxon>
        <taxon>Coemansia</taxon>
    </lineage>
</organism>
<dbReference type="Pfam" id="PF10175">
    <property type="entry name" value="MPP6"/>
    <property type="match status" value="1"/>
</dbReference>
<evidence type="ECO:0000256" key="2">
    <source>
        <dbReference type="SAM" id="SignalP"/>
    </source>
</evidence>
<reference evidence="3" key="1">
    <citation type="submission" date="2022-07" db="EMBL/GenBank/DDBJ databases">
        <title>Phylogenomic reconstructions and comparative analyses of Kickxellomycotina fungi.</title>
        <authorList>
            <person name="Reynolds N.K."/>
            <person name="Stajich J.E."/>
            <person name="Barry K."/>
            <person name="Grigoriev I.V."/>
            <person name="Crous P."/>
            <person name="Smith M.E."/>
        </authorList>
    </citation>
    <scope>NUCLEOTIDE SEQUENCE</scope>
    <source>
        <strain evidence="3">NRRL 1566</strain>
    </source>
</reference>
<feature type="chain" id="PRO_5040740584" evidence="2">
    <location>
        <begin position="18"/>
        <end position="184"/>
    </location>
</feature>
<dbReference type="AlphaFoldDB" id="A0A9W8LY98"/>
<dbReference type="PANTHER" id="PTHR13582:SF0">
    <property type="entry name" value="M-PHASE PHOSPHOPROTEIN 6"/>
    <property type="match status" value="1"/>
</dbReference>
<gene>
    <name evidence="3" type="ORF">IWW36_003725</name>
</gene>
<dbReference type="EMBL" id="JANBUW010000276">
    <property type="protein sequence ID" value="KAJ2847693.1"/>
    <property type="molecule type" value="Genomic_DNA"/>
</dbReference>
<feature type="region of interest" description="Disordered" evidence="1">
    <location>
        <begin position="162"/>
        <end position="184"/>
    </location>
</feature>
<dbReference type="OrthoDB" id="20403at2759"/>